<accession>A0A0F7SHH0</accession>
<dbReference type="EMBL" id="LN483167">
    <property type="protein sequence ID" value="CDZ96759.1"/>
    <property type="molecule type" value="Genomic_DNA"/>
</dbReference>
<feature type="domain" description="PLD phosphodiesterase" evidence="2">
    <location>
        <begin position="273"/>
        <end position="300"/>
    </location>
</feature>
<evidence type="ECO:0000259" key="2">
    <source>
        <dbReference type="PROSITE" id="PS50035"/>
    </source>
</evidence>
<dbReference type="InterPro" id="IPR025202">
    <property type="entry name" value="PLD-like_dom"/>
</dbReference>
<dbReference type="CDD" id="cd00138">
    <property type="entry name" value="PLDc_SF"/>
    <property type="match status" value="1"/>
</dbReference>
<evidence type="ECO:0000256" key="1">
    <source>
        <dbReference type="SAM" id="MobiDB-lite"/>
    </source>
</evidence>
<dbReference type="PANTHER" id="PTHR21248">
    <property type="entry name" value="CARDIOLIPIN SYNTHASE"/>
    <property type="match status" value="1"/>
</dbReference>
<dbReference type="PANTHER" id="PTHR21248:SF22">
    <property type="entry name" value="PHOSPHOLIPASE D"/>
    <property type="match status" value="1"/>
</dbReference>
<proteinExistence type="predicted"/>
<dbReference type="PROSITE" id="PS50035">
    <property type="entry name" value="PLD"/>
    <property type="match status" value="1"/>
</dbReference>
<feature type="compositionally biased region" description="Polar residues" evidence="1">
    <location>
        <begin position="490"/>
        <end position="499"/>
    </location>
</feature>
<feature type="region of interest" description="Disordered" evidence="1">
    <location>
        <begin position="555"/>
        <end position="578"/>
    </location>
</feature>
<feature type="compositionally biased region" description="Polar residues" evidence="1">
    <location>
        <begin position="436"/>
        <end position="445"/>
    </location>
</feature>
<dbReference type="GO" id="GO:0030572">
    <property type="term" value="F:phosphatidyltransferase activity"/>
    <property type="evidence" value="ECO:0007669"/>
    <property type="project" value="UniProtKB-ARBA"/>
</dbReference>
<feature type="region of interest" description="Disordered" evidence="1">
    <location>
        <begin position="436"/>
        <end position="476"/>
    </location>
</feature>
<dbReference type="SUPFAM" id="SSF56024">
    <property type="entry name" value="Phospholipase D/nuclease"/>
    <property type="match status" value="2"/>
</dbReference>
<dbReference type="GO" id="GO:0032049">
    <property type="term" value="P:cardiolipin biosynthetic process"/>
    <property type="evidence" value="ECO:0007669"/>
    <property type="project" value="UniProtKB-ARBA"/>
</dbReference>
<dbReference type="Gene3D" id="3.30.870.10">
    <property type="entry name" value="Endonuclease Chain A"/>
    <property type="match status" value="2"/>
</dbReference>
<feature type="region of interest" description="Disordered" evidence="1">
    <location>
        <begin position="490"/>
        <end position="516"/>
    </location>
</feature>
<name>A0A0F7SHH0_PHARH</name>
<dbReference type="AlphaFoldDB" id="A0A0F7SHH0"/>
<organism evidence="3">
    <name type="scientific">Phaffia rhodozyma</name>
    <name type="common">Yeast</name>
    <name type="synonym">Xanthophyllomyces dendrorhous</name>
    <dbReference type="NCBI Taxonomy" id="264483"/>
    <lineage>
        <taxon>Eukaryota</taxon>
        <taxon>Fungi</taxon>
        <taxon>Dikarya</taxon>
        <taxon>Basidiomycota</taxon>
        <taxon>Agaricomycotina</taxon>
        <taxon>Tremellomycetes</taxon>
        <taxon>Cystofilobasidiales</taxon>
        <taxon>Mrakiaceae</taxon>
        <taxon>Phaffia</taxon>
    </lineage>
</organism>
<feature type="region of interest" description="Disordered" evidence="1">
    <location>
        <begin position="15"/>
        <end position="35"/>
    </location>
</feature>
<sequence length="913" mass="101170">MVAISPSREVLELVNPQITATSSSSSSSPRSGLRHHKSLTQILAQQPKESEIKPEAVRVSSAYLPKPAWYKKAYWKLWSDGGRQLEKDRGSRTEQERQAERDLVRQCGTWAREGSGVDPSDLFLDIYGSVLQTLNTDPRVGLVSPSLLGVTGTVPLTVISLIPDIIAHHATLITKAQHEVLLFTNYWQPSNSQRSICQALKTLSGRLGKEITEGTRKGDKKIIVKLVYDRGTIRQFINRHSPVPPSLWPSIDLPLPDEIPNLDMQVLNYHRPLVGTFHSKFLVVDRSAAILCSNNIQDRPNLEMMVHLEGEIVQSLYDTALISFASTLKPTLPLLSLPPPTLPDIDRMLFQEKNPWLSEIPLVGAAEAARRLIRLLHKQQSKDEEQRKRENAPERGRMRNVVRGMIERGVEEPVKESGPNWLEEIAEAVARPIASRANSRANSRGPSRRGSFDFRRSLPQGPLGQTHPHQHTHKDTLPDLTLDTVISNAASPPVTTRSPVFSEPFGAPSPTTVTTDTTVVGHAPAITSSDQVASPAELAPPLPLPLLSDSLSSNSFHTTSISQDAHPADSPSTPDLLTPAESVVDAPYVSAIINKGDGHQQTVDEHVHPRAEGVRFANDGEEGMIDRSSNLAVGTDASNKEINALAINTGAGDKKKLNRLEKMSEKLNAGVLSEPKPTVEDSDAIDQFMPHIFHDQHRPVPMCLVNRGPRGLPGHQNLRTPQNAAWLGAFRFARKKIFIQTPTFNARPAVEAALDACRRGIEVTLYLGLGFNDKGESIPFQGGTNQEVAIRMYRQLNKERKAELLKIFWYVGKDQSRPLNAAIKQRNCHIKLCIVDDHVGMCGNGNQDTQSWFHSQEVNVLIDSAQICSDWMQALTYNQNTHLYGRLDAKDGIWRDEKGRTVEDLDRLKQASE</sequence>
<evidence type="ECO:0000313" key="3">
    <source>
        <dbReference type="EMBL" id="CDZ96759.1"/>
    </source>
</evidence>
<protein>
    <submittedName>
        <fullName evidence="3">Phospholipase D/Transphosphatidylase</fullName>
    </submittedName>
</protein>
<dbReference type="Pfam" id="PF13091">
    <property type="entry name" value="PLDc_2"/>
    <property type="match status" value="1"/>
</dbReference>
<dbReference type="InterPro" id="IPR001736">
    <property type="entry name" value="PLipase_D/transphosphatidylase"/>
</dbReference>
<reference evidence="3" key="1">
    <citation type="submission" date="2014-08" db="EMBL/GenBank/DDBJ databases">
        <authorList>
            <person name="Sharma Rahul"/>
            <person name="Thines Marco"/>
        </authorList>
    </citation>
    <scope>NUCLEOTIDE SEQUENCE</scope>
</reference>